<comment type="caution">
    <text evidence="4">The sequence shown here is derived from an EMBL/GenBank/DDBJ whole genome shotgun (WGS) entry which is preliminary data.</text>
</comment>
<dbReference type="OrthoDB" id="6418054at2759"/>
<sequence length="163" mass="18249">MPLKSASLPVHDNAYLLVSLCYLPSMERLSVGVLRSRNSQFTHSLDSKGNLKKLSCDKMESYAKVTLMCGGEKIKSMRSSTITVATNTDLIYNQTFGFIVPSDFLDETTLIIAICIKSRIKPRDVIGKVISGPVDYSSNDKITHWGRMLAEPRPVTEWRVLHL</sequence>
<evidence type="ECO:0000313" key="2">
    <source>
        <dbReference type="EMBL" id="RWS02437.1"/>
    </source>
</evidence>
<reference evidence="4 6" key="1">
    <citation type="journal article" date="2018" name="Gigascience">
        <title>Genomes of trombidid mites reveal novel predicted allergens and laterally-transferred genes associated with secondary metabolism.</title>
        <authorList>
            <person name="Dong X."/>
            <person name="Chaisiri K."/>
            <person name="Xia D."/>
            <person name="Armstrong S.D."/>
            <person name="Fang Y."/>
            <person name="Donnelly M.J."/>
            <person name="Kadowaki T."/>
            <person name="McGarry J.W."/>
            <person name="Darby A.C."/>
            <person name="Makepeace B.L."/>
        </authorList>
    </citation>
    <scope>NUCLEOTIDE SEQUENCE [LARGE SCALE GENOMIC DNA]</scope>
    <source>
        <strain evidence="4">UoL-WK</strain>
    </source>
</reference>
<dbReference type="InterPro" id="IPR000008">
    <property type="entry name" value="C2_dom"/>
</dbReference>
<dbReference type="EMBL" id="NCKU01004444">
    <property type="protein sequence ID" value="RWS05928.1"/>
    <property type="molecule type" value="Genomic_DNA"/>
</dbReference>
<dbReference type="AlphaFoldDB" id="A0A3S3PPU6"/>
<evidence type="ECO:0000313" key="5">
    <source>
        <dbReference type="EMBL" id="RWS05928.1"/>
    </source>
</evidence>
<dbReference type="InterPro" id="IPR035892">
    <property type="entry name" value="C2_domain_sf"/>
</dbReference>
<dbReference type="GO" id="GO:0017156">
    <property type="term" value="P:calcium-ion regulated exocytosis"/>
    <property type="evidence" value="ECO:0007669"/>
    <property type="project" value="TreeGrafter"/>
</dbReference>
<protein>
    <submittedName>
        <fullName evidence="4">Synaptotagmin-15-like protein</fullName>
    </submittedName>
</protein>
<evidence type="ECO:0000259" key="1">
    <source>
        <dbReference type="PROSITE" id="PS50004"/>
    </source>
</evidence>
<dbReference type="Pfam" id="PF00168">
    <property type="entry name" value="C2"/>
    <property type="match status" value="1"/>
</dbReference>
<dbReference type="PROSITE" id="PS50004">
    <property type="entry name" value="C2"/>
    <property type="match status" value="1"/>
</dbReference>
<dbReference type="GO" id="GO:0005509">
    <property type="term" value="F:calcium ion binding"/>
    <property type="evidence" value="ECO:0007669"/>
    <property type="project" value="TreeGrafter"/>
</dbReference>
<name>A0A3S3PPU6_9ACAR</name>
<dbReference type="GO" id="GO:0030276">
    <property type="term" value="F:clathrin binding"/>
    <property type="evidence" value="ECO:0007669"/>
    <property type="project" value="TreeGrafter"/>
</dbReference>
<dbReference type="EMBL" id="NCKU01007726">
    <property type="protein sequence ID" value="RWS02437.1"/>
    <property type="molecule type" value="Genomic_DNA"/>
</dbReference>
<dbReference type="CDD" id="cd00276">
    <property type="entry name" value="C2B_Synaptotagmin"/>
    <property type="match status" value="1"/>
</dbReference>
<evidence type="ECO:0000313" key="4">
    <source>
        <dbReference type="EMBL" id="RWS05881.1"/>
    </source>
</evidence>
<reference evidence="4" key="2">
    <citation type="submission" date="2018-11" db="EMBL/GenBank/DDBJ databases">
        <title>Trombidioid mite genomics.</title>
        <authorList>
            <person name="Dong X."/>
        </authorList>
    </citation>
    <scope>NUCLEOTIDE SEQUENCE</scope>
    <source>
        <strain evidence="4">UoL-WK</strain>
    </source>
</reference>
<feature type="domain" description="C2" evidence="1">
    <location>
        <begin position="12"/>
        <end position="146"/>
    </location>
</feature>
<organism evidence="4 6">
    <name type="scientific">Dinothrombium tinctorium</name>
    <dbReference type="NCBI Taxonomy" id="1965070"/>
    <lineage>
        <taxon>Eukaryota</taxon>
        <taxon>Metazoa</taxon>
        <taxon>Ecdysozoa</taxon>
        <taxon>Arthropoda</taxon>
        <taxon>Chelicerata</taxon>
        <taxon>Arachnida</taxon>
        <taxon>Acari</taxon>
        <taxon>Acariformes</taxon>
        <taxon>Trombidiformes</taxon>
        <taxon>Prostigmata</taxon>
        <taxon>Anystina</taxon>
        <taxon>Parasitengona</taxon>
        <taxon>Trombidioidea</taxon>
        <taxon>Trombidiidae</taxon>
        <taxon>Dinothrombium</taxon>
    </lineage>
</organism>
<proteinExistence type="predicted"/>
<keyword evidence="6" id="KW-1185">Reference proteome</keyword>
<evidence type="ECO:0000313" key="6">
    <source>
        <dbReference type="Proteomes" id="UP000285301"/>
    </source>
</evidence>
<gene>
    <name evidence="5" type="ORF">B4U79_18288</name>
    <name evidence="4" type="ORF">B4U79_18291</name>
    <name evidence="3" type="ORF">B4U79_18460</name>
    <name evidence="2" type="ORF">B4U79_18481</name>
</gene>
<dbReference type="PANTHER" id="PTHR10024:SF234">
    <property type="entry name" value="SYNAPTOTAGMIN-15-RELATED"/>
    <property type="match status" value="1"/>
</dbReference>
<dbReference type="SUPFAM" id="SSF49562">
    <property type="entry name" value="C2 domain (Calcium/lipid-binding domain, CaLB)"/>
    <property type="match status" value="1"/>
</dbReference>
<dbReference type="GO" id="GO:0001786">
    <property type="term" value="F:phosphatidylserine binding"/>
    <property type="evidence" value="ECO:0007669"/>
    <property type="project" value="TreeGrafter"/>
</dbReference>
<dbReference type="Gene3D" id="2.60.40.150">
    <property type="entry name" value="C2 domain"/>
    <property type="match status" value="1"/>
</dbReference>
<dbReference type="GO" id="GO:0005544">
    <property type="term" value="F:calcium-dependent phospholipid binding"/>
    <property type="evidence" value="ECO:0007669"/>
    <property type="project" value="TreeGrafter"/>
</dbReference>
<dbReference type="STRING" id="1965070.A0A3S3PPU6"/>
<evidence type="ECO:0000313" key="3">
    <source>
        <dbReference type="EMBL" id="RWS02891.1"/>
    </source>
</evidence>
<dbReference type="PANTHER" id="PTHR10024">
    <property type="entry name" value="SYNAPTOTAGMIN"/>
    <property type="match status" value="1"/>
</dbReference>
<dbReference type="GO" id="GO:0005886">
    <property type="term" value="C:plasma membrane"/>
    <property type="evidence" value="ECO:0007669"/>
    <property type="project" value="TreeGrafter"/>
</dbReference>
<accession>A0A3S3PPU6</accession>
<dbReference type="GO" id="GO:0070382">
    <property type="term" value="C:exocytic vesicle"/>
    <property type="evidence" value="ECO:0007669"/>
    <property type="project" value="TreeGrafter"/>
</dbReference>
<dbReference type="GO" id="GO:0000149">
    <property type="term" value="F:SNARE binding"/>
    <property type="evidence" value="ECO:0007669"/>
    <property type="project" value="TreeGrafter"/>
</dbReference>
<dbReference type="EMBL" id="NCKU01007107">
    <property type="protein sequence ID" value="RWS02891.1"/>
    <property type="molecule type" value="Genomic_DNA"/>
</dbReference>
<dbReference type="EMBL" id="NCKU01004475">
    <property type="protein sequence ID" value="RWS05881.1"/>
    <property type="molecule type" value="Genomic_DNA"/>
</dbReference>
<dbReference type="Proteomes" id="UP000285301">
    <property type="component" value="Unassembled WGS sequence"/>
</dbReference>